<dbReference type="EMBL" id="JADPRT010000007">
    <property type="protein sequence ID" value="MBF9070092.1"/>
    <property type="molecule type" value="Genomic_DNA"/>
</dbReference>
<dbReference type="AlphaFoldDB" id="A0A931B7H7"/>
<keyword evidence="1" id="KW-1133">Transmembrane helix</keyword>
<reference evidence="2" key="1">
    <citation type="submission" date="2020-11" db="EMBL/GenBank/DDBJ databases">
        <title>Isolation and identification of active actinomycetes.</title>
        <authorList>
            <person name="Yu B."/>
        </authorList>
    </citation>
    <scope>NUCLEOTIDE SEQUENCE</scope>
    <source>
        <strain evidence="2">NEAU-YB345</strain>
    </source>
</reference>
<dbReference type="RefSeq" id="WP_196195250.1">
    <property type="nucleotide sequence ID" value="NZ_JADPRT010000007.1"/>
</dbReference>
<evidence type="ECO:0000313" key="2">
    <source>
        <dbReference type="EMBL" id="MBF9070092.1"/>
    </source>
</evidence>
<comment type="caution">
    <text evidence="2">The sequence shown here is derived from an EMBL/GenBank/DDBJ whole genome shotgun (WGS) entry which is preliminary data.</text>
</comment>
<name>A0A931B7H7_9ACTN</name>
<organism evidence="2 3">
    <name type="scientific">Streptacidiphilus fuscans</name>
    <dbReference type="NCBI Taxonomy" id="2789292"/>
    <lineage>
        <taxon>Bacteria</taxon>
        <taxon>Bacillati</taxon>
        <taxon>Actinomycetota</taxon>
        <taxon>Actinomycetes</taxon>
        <taxon>Kitasatosporales</taxon>
        <taxon>Streptomycetaceae</taxon>
        <taxon>Streptacidiphilus</taxon>
    </lineage>
</organism>
<keyword evidence="1" id="KW-0472">Membrane</keyword>
<keyword evidence="1" id="KW-0812">Transmembrane</keyword>
<accession>A0A931B7H7</accession>
<proteinExistence type="predicted"/>
<protein>
    <submittedName>
        <fullName evidence="2">Uncharacterized protein</fullName>
    </submittedName>
</protein>
<evidence type="ECO:0000256" key="1">
    <source>
        <dbReference type="SAM" id="Phobius"/>
    </source>
</evidence>
<sequence>MSNRTTPPRWPVVSLRVTAVLVALLAVAQPVLAGGFLQGFYPLLNAHMIAAMILATAALLAAIAGLLVWRLSGGPNSFAIHYAIMVVACAAQISLGFDRVLILHIPLGVGIFVMAEKFAVDVFTFKPGASVGAGAGDGDGDGDAAESVEVSA</sequence>
<feature type="transmembrane region" description="Helical" evidence="1">
    <location>
        <begin position="49"/>
        <end position="71"/>
    </location>
</feature>
<evidence type="ECO:0000313" key="3">
    <source>
        <dbReference type="Proteomes" id="UP000657385"/>
    </source>
</evidence>
<keyword evidence="3" id="KW-1185">Reference proteome</keyword>
<feature type="transmembrane region" description="Helical" evidence="1">
    <location>
        <begin position="78"/>
        <end position="95"/>
    </location>
</feature>
<dbReference type="Proteomes" id="UP000657385">
    <property type="component" value="Unassembled WGS sequence"/>
</dbReference>
<gene>
    <name evidence="2" type="ORF">I2501_18880</name>
</gene>